<sequence>MKTVITATGKTPASAFDKRFGRAAWFCLLDDASGQIEFIENEYANANGGAGTKVAEKMVELGCKK</sequence>
<dbReference type="Gene3D" id="3.30.420.130">
    <property type="entry name" value="Dinitrogenase iron-molybdenum cofactor biosynthesis domain"/>
    <property type="match status" value="1"/>
</dbReference>
<protein>
    <recommendedName>
        <fullName evidence="1">Dinitrogenase iron-molybdenum cofactor biosynthesis domain-containing protein</fullName>
    </recommendedName>
</protein>
<dbReference type="Pfam" id="PF02579">
    <property type="entry name" value="Nitro_FeMo-Co"/>
    <property type="match status" value="1"/>
</dbReference>
<dbReference type="InterPro" id="IPR036105">
    <property type="entry name" value="DiNase_FeMo-co_biosyn_sf"/>
</dbReference>
<accession>A0A0E9LZP9</accession>
<feature type="domain" description="Dinitrogenase iron-molybdenum cofactor biosynthesis" evidence="1">
    <location>
        <begin position="14"/>
        <end position="64"/>
    </location>
</feature>
<name>A0A0E9LZP9_9BACT</name>
<dbReference type="EMBL" id="BAZW01000030">
    <property type="protein sequence ID" value="GAO30783.1"/>
    <property type="molecule type" value="Genomic_DNA"/>
</dbReference>
<comment type="caution">
    <text evidence="2">The sequence shown here is derived from an EMBL/GenBank/DDBJ whole genome shotgun (WGS) entry which is preliminary data.</text>
</comment>
<dbReference type="STRING" id="1236989.JCM15548_13093"/>
<dbReference type="InterPro" id="IPR003731">
    <property type="entry name" value="Di-Nase_FeMo-co_biosynth"/>
</dbReference>
<gene>
    <name evidence="2" type="ORF">JCM15548_13093</name>
</gene>
<dbReference type="SUPFAM" id="SSF53146">
    <property type="entry name" value="Nitrogenase accessory factor-like"/>
    <property type="match status" value="1"/>
</dbReference>
<dbReference type="Proteomes" id="UP000032900">
    <property type="component" value="Unassembled WGS sequence"/>
</dbReference>
<keyword evidence="3" id="KW-1185">Reference proteome</keyword>
<evidence type="ECO:0000259" key="1">
    <source>
        <dbReference type="Pfam" id="PF02579"/>
    </source>
</evidence>
<evidence type="ECO:0000313" key="2">
    <source>
        <dbReference type="EMBL" id="GAO30783.1"/>
    </source>
</evidence>
<proteinExistence type="predicted"/>
<dbReference type="AlphaFoldDB" id="A0A0E9LZP9"/>
<organism evidence="2 3">
    <name type="scientific">Geofilum rubicundum JCM 15548</name>
    <dbReference type="NCBI Taxonomy" id="1236989"/>
    <lineage>
        <taxon>Bacteria</taxon>
        <taxon>Pseudomonadati</taxon>
        <taxon>Bacteroidota</taxon>
        <taxon>Bacteroidia</taxon>
        <taxon>Marinilabiliales</taxon>
        <taxon>Marinilabiliaceae</taxon>
        <taxon>Geofilum</taxon>
    </lineage>
</organism>
<reference evidence="2 3" key="1">
    <citation type="journal article" date="2015" name="Microbes Environ.">
        <title>Distribution and evolution of nitrogen fixation genes in the phylum bacteroidetes.</title>
        <authorList>
            <person name="Inoue J."/>
            <person name="Oshima K."/>
            <person name="Suda W."/>
            <person name="Sakamoto M."/>
            <person name="Iino T."/>
            <person name="Noda S."/>
            <person name="Hongoh Y."/>
            <person name="Hattori M."/>
            <person name="Ohkuma M."/>
        </authorList>
    </citation>
    <scope>NUCLEOTIDE SEQUENCE [LARGE SCALE GENOMIC DNA]</scope>
    <source>
        <strain evidence="2">JCM 15548</strain>
    </source>
</reference>
<evidence type="ECO:0000313" key="3">
    <source>
        <dbReference type="Proteomes" id="UP000032900"/>
    </source>
</evidence>
<dbReference type="RefSeq" id="WP_227625796.1">
    <property type="nucleotide sequence ID" value="NZ_BAZW01000030.1"/>
</dbReference>